<organism evidence="1 2">
    <name type="scientific">Candidatus Woesebacteria bacterium GW2011_GWA1_39_8</name>
    <dbReference type="NCBI Taxonomy" id="1618552"/>
    <lineage>
        <taxon>Bacteria</taxon>
        <taxon>Candidatus Woeseibacteriota</taxon>
    </lineage>
</organism>
<protein>
    <submittedName>
        <fullName evidence="1">Uncharacterized protein</fullName>
    </submittedName>
</protein>
<name>A0A0G0PLU4_9BACT</name>
<dbReference type="EMBL" id="LBXL01000039">
    <property type="protein sequence ID" value="KKR28908.1"/>
    <property type="molecule type" value="Genomic_DNA"/>
</dbReference>
<evidence type="ECO:0000313" key="1">
    <source>
        <dbReference type="EMBL" id="KKR28908.1"/>
    </source>
</evidence>
<evidence type="ECO:0000313" key="2">
    <source>
        <dbReference type="Proteomes" id="UP000034793"/>
    </source>
</evidence>
<proteinExistence type="predicted"/>
<sequence>MTVEDKKRFTHSMDWEEALVRNGAAKVTDGVEFGLLPPNDGDGDRVIGETTAESSEALQAYARKVSQVLGDPD</sequence>
<gene>
    <name evidence="1" type="ORF">UT61_C0039G0003</name>
</gene>
<reference evidence="1 2" key="1">
    <citation type="journal article" date="2015" name="Nature">
        <title>rRNA introns, odd ribosomes, and small enigmatic genomes across a large radiation of phyla.</title>
        <authorList>
            <person name="Brown C.T."/>
            <person name="Hug L.A."/>
            <person name="Thomas B.C."/>
            <person name="Sharon I."/>
            <person name="Castelle C.J."/>
            <person name="Singh A."/>
            <person name="Wilkins M.J."/>
            <person name="Williams K.H."/>
            <person name="Banfield J.F."/>
        </authorList>
    </citation>
    <scope>NUCLEOTIDE SEQUENCE [LARGE SCALE GENOMIC DNA]</scope>
</reference>
<comment type="caution">
    <text evidence="1">The sequence shown here is derived from an EMBL/GenBank/DDBJ whole genome shotgun (WGS) entry which is preliminary data.</text>
</comment>
<accession>A0A0G0PLU4</accession>
<dbReference type="AlphaFoldDB" id="A0A0G0PLU4"/>
<dbReference type="Proteomes" id="UP000034793">
    <property type="component" value="Unassembled WGS sequence"/>
</dbReference>